<evidence type="ECO:0000256" key="2">
    <source>
        <dbReference type="ARBA" id="ARBA00007599"/>
    </source>
</evidence>
<dbReference type="InterPro" id="IPR027417">
    <property type="entry name" value="P-loop_NTPase"/>
</dbReference>
<evidence type="ECO:0000256" key="6">
    <source>
        <dbReference type="ARBA" id="ARBA00022723"/>
    </source>
</evidence>
<evidence type="ECO:0000313" key="12">
    <source>
        <dbReference type="Proteomes" id="UP000015462"/>
    </source>
</evidence>
<dbReference type="PANTHER" id="PTHR33540:SF2">
    <property type="entry name" value="TRNA THREONYLCARBAMOYLADENOSINE BIOSYNTHESIS PROTEIN TSAE"/>
    <property type="match status" value="1"/>
</dbReference>
<dbReference type="Pfam" id="PF02367">
    <property type="entry name" value="TsaE"/>
    <property type="match status" value="1"/>
</dbReference>
<evidence type="ECO:0000256" key="8">
    <source>
        <dbReference type="ARBA" id="ARBA00022840"/>
    </source>
</evidence>
<dbReference type="RefSeq" id="WP_015006362.1">
    <property type="nucleotide sequence ID" value="NZ_KE646806.1"/>
</dbReference>
<dbReference type="PANTHER" id="PTHR33540">
    <property type="entry name" value="TRNA THREONYLCARBAMOYLADENOSINE BIOSYNTHESIS PROTEIN TSAE"/>
    <property type="match status" value="1"/>
</dbReference>
<keyword evidence="7" id="KW-0547">Nucleotide-binding</keyword>
<comment type="similarity">
    <text evidence="2">Belongs to the TsaE family.</text>
</comment>
<dbReference type="GO" id="GO:0005737">
    <property type="term" value="C:cytoplasm"/>
    <property type="evidence" value="ECO:0007669"/>
    <property type="project" value="UniProtKB-SubCell"/>
</dbReference>
<keyword evidence="9" id="KW-0460">Magnesium</keyword>
<keyword evidence="4" id="KW-0963">Cytoplasm</keyword>
<name>A0AB33Z338_9GAMM</name>
<keyword evidence="6" id="KW-0479">Metal-binding</keyword>
<comment type="subcellular location">
    <subcellularLocation>
        <location evidence="1">Cytoplasm</location>
    </subcellularLocation>
</comment>
<dbReference type="Proteomes" id="UP000015462">
    <property type="component" value="Unassembled WGS sequence"/>
</dbReference>
<keyword evidence="8" id="KW-0067">ATP-binding</keyword>
<evidence type="ECO:0000256" key="4">
    <source>
        <dbReference type="ARBA" id="ARBA00022490"/>
    </source>
</evidence>
<dbReference type="GO" id="GO:0046872">
    <property type="term" value="F:metal ion binding"/>
    <property type="evidence" value="ECO:0007669"/>
    <property type="project" value="UniProtKB-KW"/>
</dbReference>
<dbReference type="GO" id="GO:0002949">
    <property type="term" value="P:tRNA threonylcarbamoyladenosine modification"/>
    <property type="evidence" value="ECO:0007669"/>
    <property type="project" value="InterPro"/>
</dbReference>
<evidence type="ECO:0000256" key="10">
    <source>
        <dbReference type="ARBA" id="ARBA00032441"/>
    </source>
</evidence>
<accession>A0AB33Z338</accession>
<gene>
    <name evidence="11" type="ORF">L196_03706</name>
</gene>
<evidence type="ECO:0000256" key="9">
    <source>
        <dbReference type="ARBA" id="ARBA00022842"/>
    </source>
</evidence>
<evidence type="ECO:0000256" key="7">
    <source>
        <dbReference type="ARBA" id="ARBA00022741"/>
    </source>
</evidence>
<dbReference type="GO" id="GO:0005524">
    <property type="term" value="F:ATP binding"/>
    <property type="evidence" value="ECO:0007669"/>
    <property type="project" value="UniProtKB-KW"/>
</dbReference>
<proteinExistence type="inferred from homology"/>
<protein>
    <recommendedName>
        <fullName evidence="3">tRNA threonylcarbamoyladenosine biosynthesis protein TsaE</fullName>
    </recommendedName>
    <alternativeName>
        <fullName evidence="10">t(6)A37 threonylcarbamoyladenosine biosynthesis protein TsaE</fullName>
    </alternativeName>
</protein>
<dbReference type="AlphaFoldDB" id="A0AB33Z338"/>
<dbReference type="SUPFAM" id="SSF52540">
    <property type="entry name" value="P-loop containing nucleoside triphosphate hydrolases"/>
    <property type="match status" value="1"/>
</dbReference>
<dbReference type="EMBL" id="ASHL01000002">
    <property type="protein sequence ID" value="EPD13608.1"/>
    <property type="molecule type" value="Genomic_DNA"/>
</dbReference>
<keyword evidence="5" id="KW-0819">tRNA processing</keyword>
<sequence length="138" mass="15468">MIIKDEQGMLAAGKQLALKLKAGMIVFLEGDLGAGKTTLVRGVLQGLGHQGAVKSPTYNLVEPYIINDQPVFHFDLYRVKDAEELEYMGIRDYFNNESICFVEWPVNGGDLLTEPDLLIKINIYGTERELLISNYKDS</sequence>
<dbReference type="NCBIfam" id="TIGR00150">
    <property type="entry name" value="T6A_YjeE"/>
    <property type="match status" value="1"/>
</dbReference>
<evidence type="ECO:0000313" key="11">
    <source>
        <dbReference type="EMBL" id="EPD13608.1"/>
    </source>
</evidence>
<evidence type="ECO:0000256" key="1">
    <source>
        <dbReference type="ARBA" id="ARBA00004496"/>
    </source>
</evidence>
<comment type="caution">
    <text evidence="11">The sequence shown here is derived from an EMBL/GenBank/DDBJ whole genome shotgun (WGS) entry which is preliminary data.</text>
</comment>
<dbReference type="Gene3D" id="3.40.50.300">
    <property type="entry name" value="P-loop containing nucleotide triphosphate hydrolases"/>
    <property type="match status" value="1"/>
</dbReference>
<reference evidence="11 12" key="1">
    <citation type="journal article" date="2013" name="Genome Announc.">
        <title>Genome Sequence of the Pyrene- and Fluoranthene-Degrading Bacterium Cycloclasticus sp. Strain PY97M.</title>
        <authorList>
            <person name="Cui Z."/>
            <person name="Xu G."/>
            <person name="Li Q."/>
            <person name="Gao W."/>
            <person name="Zheng L."/>
        </authorList>
    </citation>
    <scope>NUCLEOTIDE SEQUENCE [LARGE SCALE GENOMIC DNA]</scope>
    <source>
        <strain evidence="11 12">PY97M</strain>
    </source>
</reference>
<evidence type="ECO:0000256" key="5">
    <source>
        <dbReference type="ARBA" id="ARBA00022694"/>
    </source>
</evidence>
<organism evidence="11 12">
    <name type="scientific">Cycloclasticus pugetii</name>
    <dbReference type="NCBI Taxonomy" id="34068"/>
    <lineage>
        <taxon>Bacteria</taxon>
        <taxon>Pseudomonadati</taxon>
        <taxon>Pseudomonadota</taxon>
        <taxon>Gammaproteobacteria</taxon>
        <taxon>Thiotrichales</taxon>
        <taxon>Piscirickettsiaceae</taxon>
        <taxon>Cycloclasticus</taxon>
    </lineage>
</organism>
<keyword evidence="12" id="KW-1185">Reference proteome</keyword>
<evidence type="ECO:0000256" key="3">
    <source>
        <dbReference type="ARBA" id="ARBA00019010"/>
    </source>
</evidence>
<dbReference type="InterPro" id="IPR003442">
    <property type="entry name" value="T6A_TsaE"/>
</dbReference>